<evidence type="ECO:0000256" key="1">
    <source>
        <dbReference type="SAM" id="Phobius"/>
    </source>
</evidence>
<keyword evidence="1" id="KW-1133">Transmembrane helix</keyword>
<accession>A0A4S9AXH6</accession>
<protein>
    <submittedName>
        <fullName evidence="2">Uncharacterized protein</fullName>
    </submittedName>
</protein>
<dbReference type="AlphaFoldDB" id="A0A4S9AXH6"/>
<evidence type="ECO:0000313" key="3">
    <source>
        <dbReference type="Proteomes" id="UP000304928"/>
    </source>
</evidence>
<dbReference type="Proteomes" id="UP000304928">
    <property type="component" value="Unassembled WGS sequence"/>
</dbReference>
<reference evidence="2 3" key="1">
    <citation type="submission" date="2018-10" db="EMBL/GenBank/DDBJ databases">
        <title>Fifty Aureobasidium pullulans genomes reveal a recombining polyextremotolerant generalist.</title>
        <authorList>
            <person name="Gostincar C."/>
            <person name="Turk M."/>
            <person name="Zajc J."/>
            <person name="Gunde-Cimerman N."/>
        </authorList>
    </citation>
    <scope>NUCLEOTIDE SEQUENCE [LARGE SCALE GENOMIC DNA]</scope>
    <source>
        <strain evidence="2 3">EXF-10507</strain>
    </source>
</reference>
<proteinExistence type="predicted"/>
<feature type="transmembrane region" description="Helical" evidence="1">
    <location>
        <begin position="77"/>
        <end position="98"/>
    </location>
</feature>
<organism evidence="2 3">
    <name type="scientific">Aureobasidium pullulans</name>
    <name type="common">Black yeast</name>
    <name type="synonym">Pullularia pullulans</name>
    <dbReference type="NCBI Taxonomy" id="5580"/>
    <lineage>
        <taxon>Eukaryota</taxon>
        <taxon>Fungi</taxon>
        <taxon>Dikarya</taxon>
        <taxon>Ascomycota</taxon>
        <taxon>Pezizomycotina</taxon>
        <taxon>Dothideomycetes</taxon>
        <taxon>Dothideomycetidae</taxon>
        <taxon>Dothideales</taxon>
        <taxon>Saccotheciaceae</taxon>
        <taxon>Aureobasidium</taxon>
    </lineage>
</organism>
<gene>
    <name evidence="2" type="ORF">D6D15_08474</name>
</gene>
<name>A0A4S9AXH6_AURPU</name>
<sequence length="110" mass="12722">MQGMYCSICYRDTSYRHAPLHLQPDILLAHTAHAGLLNAPKHPPLLRLYLYGGIRRPLPVARVCGEDMTKRVDMDLMAVPVLILSWAFFLLTLPIYMVRWFMMRLVPEGR</sequence>
<keyword evidence="1" id="KW-0472">Membrane</keyword>
<comment type="caution">
    <text evidence="2">The sequence shown here is derived from an EMBL/GenBank/DDBJ whole genome shotgun (WGS) entry which is preliminary data.</text>
</comment>
<keyword evidence="1" id="KW-0812">Transmembrane</keyword>
<evidence type="ECO:0000313" key="2">
    <source>
        <dbReference type="EMBL" id="THW84920.1"/>
    </source>
</evidence>
<dbReference type="EMBL" id="QZAR01000201">
    <property type="protein sequence ID" value="THW84920.1"/>
    <property type="molecule type" value="Genomic_DNA"/>
</dbReference>